<keyword evidence="5" id="KW-0297">G-protein coupled receptor</keyword>
<keyword evidence="9" id="KW-0807">Transducer</keyword>
<dbReference type="PRINTS" id="PR00237">
    <property type="entry name" value="GPCRRHODOPSN"/>
</dbReference>
<feature type="transmembrane region" description="Helical" evidence="10">
    <location>
        <begin position="158"/>
        <end position="176"/>
    </location>
</feature>
<feature type="transmembrane region" description="Helical" evidence="10">
    <location>
        <begin position="87"/>
        <end position="105"/>
    </location>
</feature>
<dbReference type="OrthoDB" id="5979454at2759"/>
<keyword evidence="8" id="KW-0325">Glycoprotein</keyword>
<keyword evidence="4 10" id="KW-1133">Transmembrane helix</keyword>
<keyword evidence="3 10" id="KW-0812">Transmembrane</keyword>
<dbReference type="PhylomeDB" id="A7SKF4"/>
<feature type="transmembrane region" description="Helical" evidence="10">
    <location>
        <begin position="233"/>
        <end position="250"/>
    </location>
</feature>
<reference evidence="12 13" key="1">
    <citation type="journal article" date="2007" name="Science">
        <title>Sea anemone genome reveals ancestral eumetazoan gene repertoire and genomic organization.</title>
        <authorList>
            <person name="Putnam N.H."/>
            <person name="Srivastava M."/>
            <person name="Hellsten U."/>
            <person name="Dirks B."/>
            <person name="Chapman J."/>
            <person name="Salamov A."/>
            <person name="Terry A."/>
            <person name="Shapiro H."/>
            <person name="Lindquist E."/>
            <person name="Kapitonov V.V."/>
            <person name="Jurka J."/>
            <person name="Genikhovich G."/>
            <person name="Grigoriev I.V."/>
            <person name="Lucas S.M."/>
            <person name="Steele R.E."/>
            <person name="Finnerty J.R."/>
            <person name="Technau U."/>
            <person name="Martindale M.Q."/>
            <person name="Rokhsar D.S."/>
        </authorList>
    </citation>
    <scope>NUCLEOTIDE SEQUENCE [LARGE SCALE GENOMIC DNA]</scope>
    <source>
        <strain evidence="13">CH2 X CH6</strain>
    </source>
</reference>
<organism evidence="12 13">
    <name type="scientific">Nematostella vectensis</name>
    <name type="common">Starlet sea anemone</name>
    <dbReference type="NCBI Taxonomy" id="45351"/>
    <lineage>
        <taxon>Eukaryota</taxon>
        <taxon>Metazoa</taxon>
        <taxon>Cnidaria</taxon>
        <taxon>Anthozoa</taxon>
        <taxon>Hexacorallia</taxon>
        <taxon>Actiniaria</taxon>
        <taxon>Edwardsiidae</taxon>
        <taxon>Nematostella</taxon>
    </lineage>
</organism>
<keyword evidence="13" id="KW-1185">Reference proteome</keyword>
<keyword evidence="6 10" id="KW-0472">Membrane</keyword>
<evidence type="ECO:0000256" key="2">
    <source>
        <dbReference type="ARBA" id="ARBA00022475"/>
    </source>
</evidence>
<dbReference type="GO" id="GO:0005886">
    <property type="term" value="C:plasma membrane"/>
    <property type="evidence" value="ECO:0000318"/>
    <property type="project" value="GO_Central"/>
</dbReference>
<proteinExistence type="predicted"/>
<feature type="transmembrane region" description="Helical" evidence="10">
    <location>
        <begin position="125"/>
        <end position="146"/>
    </location>
</feature>
<sequence length="265" mass="30133">MGVIHDWETPRLGLLYWLLIAEGFVIFLSNILTLITFATNRALRKRSTYFLIAVAAADAMVGLAAIFCYSFVLIDKYISGWRFAGDVLWIACSTASINGLVLIAIERLHATVRPLRHRQVQPRAYFYGIVAQWAIALPLGLSYAATDEAIITIWSRNVLAFSSLAVICCSYFIILVNVRKQRIKLSHPSTRRDRELAETLFIVTALSLVTWLPDLIFHEIPRYTRFLLAHELVMAWRLLNSVVNPVVYALRMPDFRKAMVKIVCS</sequence>
<dbReference type="InterPro" id="IPR017452">
    <property type="entry name" value="GPCR_Rhodpsn_7TM"/>
</dbReference>
<gene>
    <name evidence="12" type="ORF">NEMVEDRAFT_v1g213654</name>
</gene>
<keyword evidence="2" id="KW-1003">Cell membrane</keyword>
<dbReference type="InParanoid" id="A7SKF4"/>
<keyword evidence="7" id="KW-0675">Receptor</keyword>
<comment type="subcellular location">
    <subcellularLocation>
        <location evidence="1">Cell membrane</location>
        <topology evidence="1">Multi-pass membrane protein</topology>
    </subcellularLocation>
</comment>
<dbReference type="SUPFAM" id="SSF81321">
    <property type="entry name" value="Family A G protein-coupled receptor-like"/>
    <property type="match status" value="1"/>
</dbReference>
<dbReference type="PANTHER" id="PTHR24246">
    <property type="entry name" value="OLFACTORY RECEPTOR AND ADENOSINE RECEPTOR"/>
    <property type="match status" value="1"/>
</dbReference>
<accession>A7SKF4</accession>
<feature type="transmembrane region" description="Helical" evidence="10">
    <location>
        <begin position="196"/>
        <end position="213"/>
    </location>
</feature>
<dbReference type="InterPro" id="IPR000276">
    <property type="entry name" value="GPCR_Rhodpsn"/>
</dbReference>
<evidence type="ECO:0000256" key="4">
    <source>
        <dbReference type="ARBA" id="ARBA00022989"/>
    </source>
</evidence>
<dbReference type="GO" id="GO:0001609">
    <property type="term" value="F:G protein-coupled adenosine receptor activity"/>
    <property type="evidence" value="ECO:0000318"/>
    <property type="project" value="GO_Central"/>
</dbReference>
<evidence type="ECO:0000256" key="8">
    <source>
        <dbReference type="ARBA" id="ARBA00023180"/>
    </source>
</evidence>
<dbReference type="Pfam" id="PF00001">
    <property type="entry name" value="7tm_1"/>
    <property type="match status" value="1"/>
</dbReference>
<name>A7SKF4_NEMVE</name>
<dbReference type="HOGENOM" id="CLU_009579_16_0_1"/>
<evidence type="ECO:0000313" key="13">
    <source>
        <dbReference type="Proteomes" id="UP000001593"/>
    </source>
</evidence>
<dbReference type="PROSITE" id="PS50262">
    <property type="entry name" value="G_PROTEIN_RECEP_F1_2"/>
    <property type="match status" value="1"/>
</dbReference>
<evidence type="ECO:0000259" key="11">
    <source>
        <dbReference type="PROSITE" id="PS50262"/>
    </source>
</evidence>
<dbReference type="eggNOG" id="KOG3656">
    <property type="taxonomic scope" value="Eukaryota"/>
</dbReference>
<dbReference type="KEGG" id="nve:5507259"/>
<evidence type="ECO:0000256" key="10">
    <source>
        <dbReference type="SAM" id="Phobius"/>
    </source>
</evidence>
<dbReference type="EMBL" id="DS469686">
    <property type="protein sequence ID" value="EDO35829.1"/>
    <property type="molecule type" value="Genomic_DNA"/>
</dbReference>
<evidence type="ECO:0000256" key="7">
    <source>
        <dbReference type="ARBA" id="ARBA00023170"/>
    </source>
</evidence>
<dbReference type="OMA" id="LWIACST"/>
<dbReference type="PANTHER" id="PTHR24246:SF27">
    <property type="entry name" value="ADENOSINE RECEPTOR, ISOFORM A"/>
    <property type="match status" value="1"/>
</dbReference>
<protein>
    <recommendedName>
        <fullName evidence="11">G-protein coupled receptors family 1 profile domain-containing protein</fullName>
    </recommendedName>
</protein>
<feature type="transmembrane region" description="Helical" evidence="10">
    <location>
        <begin position="14"/>
        <end position="37"/>
    </location>
</feature>
<dbReference type="Proteomes" id="UP000001593">
    <property type="component" value="Unassembled WGS sequence"/>
</dbReference>
<evidence type="ECO:0000256" key="6">
    <source>
        <dbReference type="ARBA" id="ARBA00023136"/>
    </source>
</evidence>
<evidence type="ECO:0000256" key="1">
    <source>
        <dbReference type="ARBA" id="ARBA00004651"/>
    </source>
</evidence>
<dbReference type="Gene3D" id="1.20.1070.10">
    <property type="entry name" value="Rhodopsin 7-helix transmembrane proteins"/>
    <property type="match status" value="1"/>
</dbReference>
<dbReference type="FunCoup" id="A7SKF4">
    <property type="interactions" value="33"/>
</dbReference>
<dbReference type="GO" id="GO:0007186">
    <property type="term" value="P:G protein-coupled receptor signaling pathway"/>
    <property type="evidence" value="ECO:0000318"/>
    <property type="project" value="GO_Central"/>
</dbReference>
<feature type="domain" description="G-protein coupled receptors family 1 profile" evidence="11">
    <location>
        <begin position="29"/>
        <end position="248"/>
    </location>
</feature>
<feature type="transmembrane region" description="Helical" evidence="10">
    <location>
        <begin position="49"/>
        <end position="72"/>
    </location>
</feature>
<evidence type="ECO:0000256" key="5">
    <source>
        <dbReference type="ARBA" id="ARBA00023040"/>
    </source>
</evidence>
<evidence type="ECO:0000256" key="9">
    <source>
        <dbReference type="ARBA" id="ARBA00023224"/>
    </source>
</evidence>
<evidence type="ECO:0000256" key="3">
    <source>
        <dbReference type="ARBA" id="ARBA00022692"/>
    </source>
</evidence>
<dbReference type="AlphaFoldDB" id="A7SKF4"/>
<evidence type="ECO:0000313" key="12">
    <source>
        <dbReference type="EMBL" id="EDO35829.1"/>
    </source>
</evidence>